<name>A0A0A7KHY4_9DEIO</name>
<sequence length="147" mass="15515">MSEKRASGTLPFLFGLLVGGAGMFMLGQFPELRTGWFWQTQTEAAPTASACKPDLTPLKLSGSGKGNTAPFCLAGGAYDVKLVTEKACTAYFSLKITPGSEDVGALAVSASAGTQINHIYNVPGRYRYYVGADSPPDCPWALTLTPQ</sequence>
<dbReference type="RefSeq" id="WP_039685055.1">
    <property type="nucleotide sequence ID" value="NZ_CP010028.1"/>
</dbReference>
<evidence type="ECO:0000313" key="3">
    <source>
        <dbReference type="Proteomes" id="UP000030634"/>
    </source>
</evidence>
<organism evidence="2 3">
    <name type="scientific">Deinococcus radiopugnans</name>
    <dbReference type="NCBI Taxonomy" id="57497"/>
    <lineage>
        <taxon>Bacteria</taxon>
        <taxon>Thermotogati</taxon>
        <taxon>Deinococcota</taxon>
        <taxon>Deinococci</taxon>
        <taxon>Deinococcales</taxon>
        <taxon>Deinococcaceae</taxon>
        <taxon>Deinococcus</taxon>
    </lineage>
</organism>
<dbReference type="AlphaFoldDB" id="A0A0A7KHY4"/>
<keyword evidence="1" id="KW-0812">Transmembrane</keyword>
<accession>A0A0A7KHY4</accession>
<dbReference type="Proteomes" id="UP000030634">
    <property type="component" value="Chromosome"/>
</dbReference>
<reference evidence="3" key="1">
    <citation type="submission" date="2014-11" db="EMBL/GenBank/DDBJ databases">
        <title>Hymenobacter sp. DG25B genome submission.</title>
        <authorList>
            <person name="Jung H.-Y."/>
            <person name="Kim M.K."/>
            <person name="Srinivasan S."/>
            <person name="Lim S."/>
        </authorList>
    </citation>
    <scope>NUCLEOTIDE SEQUENCE [LARGE SCALE GENOMIC DNA]</scope>
    <source>
        <strain evidence="3">DY59</strain>
    </source>
</reference>
<evidence type="ECO:0000256" key="1">
    <source>
        <dbReference type="SAM" id="Phobius"/>
    </source>
</evidence>
<dbReference type="KEGG" id="dsw:QR90_12730"/>
<feature type="transmembrane region" description="Helical" evidence="1">
    <location>
        <begin position="6"/>
        <end position="26"/>
    </location>
</feature>
<proteinExistence type="predicted"/>
<keyword evidence="1" id="KW-0472">Membrane</keyword>
<keyword evidence="1" id="KW-1133">Transmembrane helix</keyword>
<gene>
    <name evidence="2" type="ORF">QR90_12730</name>
</gene>
<evidence type="ECO:0000313" key="2">
    <source>
        <dbReference type="EMBL" id="AIZ45751.1"/>
    </source>
</evidence>
<dbReference type="EMBL" id="CP010028">
    <property type="protein sequence ID" value="AIZ45751.1"/>
    <property type="molecule type" value="Genomic_DNA"/>
</dbReference>
<dbReference type="HOGENOM" id="CLU_1765025_0_0_0"/>
<protein>
    <submittedName>
        <fullName evidence="2">Uncharacterized protein</fullName>
    </submittedName>
</protein>